<sequence>MQNPRNTFDPAQSPVLNGAPRPSDNPQPDVIQPAGPRPQPFAGTSDALAGPVSLPVNDNPNPPHMFPWPEGFENFTGIVYFVRGAKFGVAYSDEASTGDDSSNARPPQPQAAMGDSESTSNGDGPPLTDNNPNALARRSTRPVQPPHGDDIAPNSLTKSQLQALDPTNVSGRVSPRKEDGLFPCPLIGCTSLLKGRGILKNHLEKEDHRNKSYECTRCGNLFVRRDVLAVHVKGHCKKGKQAQEQIVQEQPELADENVNRKRDLSLDGEVEVEASPPKKKSKKFTKTTKGKKAR</sequence>
<dbReference type="Proteomes" id="UP000308600">
    <property type="component" value="Unassembled WGS sequence"/>
</dbReference>
<reference evidence="1 2" key="1">
    <citation type="journal article" date="2019" name="Nat. Ecol. Evol.">
        <title>Megaphylogeny resolves global patterns of mushroom evolution.</title>
        <authorList>
            <person name="Varga T."/>
            <person name="Krizsan K."/>
            <person name="Foldi C."/>
            <person name="Dima B."/>
            <person name="Sanchez-Garcia M."/>
            <person name="Sanchez-Ramirez S."/>
            <person name="Szollosi G.J."/>
            <person name="Szarkandi J.G."/>
            <person name="Papp V."/>
            <person name="Albert L."/>
            <person name="Andreopoulos W."/>
            <person name="Angelini C."/>
            <person name="Antonin V."/>
            <person name="Barry K.W."/>
            <person name="Bougher N.L."/>
            <person name="Buchanan P."/>
            <person name="Buyck B."/>
            <person name="Bense V."/>
            <person name="Catcheside P."/>
            <person name="Chovatia M."/>
            <person name="Cooper J."/>
            <person name="Damon W."/>
            <person name="Desjardin D."/>
            <person name="Finy P."/>
            <person name="Geml J."/>
            <person name="Haridas S."/>
            <person name="Hughes K."/>
            <person name="Justo A."/>
            <person name="Karasinski D."/>
            <person name="Kautmanova I."/>
            <person name="Kiss B."/>
            <person name="Kocsube S."/>
            <person name="Kotiranta H."/>
            <person name="LaButti K.M."/>
            <person name="Lechner B.E."/>
            <person name="Liimatainen K."/>
            <person name="Lipzen A."/>
            <person name="Lukacs Z."/>
            <person name="Mihaltcheva S."/>
            <person name="Morgado L.N."/>
            <person name="Niskanen T."/>
            <person name="Noordeloos M.E."/>
            <person name="Ohm R.A."/>
            <person name="Ortiz-Santana B."/>
            <person name="Ovrebo C."/>
            <person name="Racz N."/>
            <person name="Riley R."/>
            <person name="Savchenko A."/>
            <person name="Shiryaev A."/>
            <person name="Soop K."/>
            <person name="Spirin V."/>
            <person name="Szebenyi C."/>
            <person name="Tomsovsky M."/>
            <person name="Tulloss R.E."/>
            <person name="Uehling J."/>
            <person name="Grigoriev I.V."/>
            <person name="Vagvolgyi C."/>
            <person name="Papp T."/>
            <person name="Martin F.M."/>
            <person name="Miettinen O."/>
            <person name="Hibbett D.S."/>
            <person name="Nagy L.G."/>
        </authorList>
    </citation>
    <scope>NUCLEOTIDE SEQUENCE [LARGE SCALE GENOMIC DNA]</scope>
    <source>
        <strain evidence="1 2">NL-1719</strain>
    </source>
</reference>
<name>A0ACD3AQW6_9AGAR</name>
<evidence type="ECO:0000313" key="1">
    <source>
        <dbReference type="EMBL" id="TFK67669.1"/>
    </source>
</evidence>
<dbReference type="EMBL" id="ML208370">
    <property type="protein sequence ID" value="TFK67669.1"/>
    <property type="molecule type" value="Genomic_DNA"/>
</dbReference>
<gene>
    <name evidence="1" type="ORF">BDN72DRAFT_960838</name>
</gene>
<organism evidence="1 2">
    <name type="scientific">Pluteus cervinus</name>
    <dbReference type="NCBI Taxonomy" id="181527"/>
    <lineage>
        <taxon>Eukaryota</taxon>
        <taxon>Fungi</taxon>
        <taxon>Dikarya</taxon>
        <taxon>Basidiomycota</taxon>
        <taxon>Agaricomycotina</taxon>
        <taxon>Agaricomycetes</taxon>
        <taxon>Agaricomycetidae</taxon>
        <taxon>Agaricales</taxon>
        <taxon>Pluteineae</taxon>
        <taxon>Pluteaceae</taxon>
        <taxon>Pluteus</taxon>
    </lineage>
</organism>
<evidence type="ECO:0000313" key="2">
    <source>
        <dbReference type="Proteomes" id="UP000308600"/>
    </source>
</evidence>
<accession>A0ACD3AQW6</accession>
<proteinExistence type="predicted"/>
<protein>
    <submittedName>
        <fullName evidence="1">Uncharacterized protein</fullName>
    </submittedName>
</protein>
<keyword evidence="2" id="KW-1185">Reference proteome</keyword>